<dbReference type="GeneID" id="68919332"/>
<organism evidence="1 2">
    <name type="scientific">Caenorhabditis briggsae</name>
    <dbReference type="NCBI Taxonomy" id="6238"/>
    <lineage>
        <taxon>Eukaryota</taxon>
        <taxon>Metazoa</taxon>
        <taxon>Ecdysozoa</taxon>
        <taxon>Nematoda</taxon>
        <taxon>Chromadorea</taxon>
        <taxon>Rhabditida</taxon>
        <taxon>Rhabditina</taxon>
        <taxon>Rhabditomorpha</taxon>
        <taxon>Rhabditoidea</taxon>
        <taxon>Rhabditidae</taxon>
        <taxon>Peloderinae</taxon>
        <taxon>Caenorhabditis</taxon>
    </lineage>
</organism>
<name>B6IEH8_CAEBR</name>
<gene>
    <name evidence="1" type="ORF">CBG27883</name>
    <name evidence="1" type="ORF">CBG_27883</name>
</gene>
<dbReference type="CTD" id="68919332"/>
<dbReference type="RefSeq" id="XP_045097881.1">
    <property type="nucleotide sequence ID" value="XM_045240114.1"/>
</dbReference>
<dbReference type="EMBL" id="HE601409">
    <property type="protein sequence ID" value="CAR98308.1"/>
    <property type="molecule type" value="Genomic_DNA"/>
</dbReference>
<protein>
    <submittedName>
        <fullName evidence="1">Protein CBG27883</fullName>
    </submittedName>
</protein>
<proteinExistence type="predicted"/>
<evidence type="ECO:0000313" key="2">
    <source>
        <dbReference type="Proteomes" id="UP000008549"/>
    </source>
</evidence>
<dbReference type="AlphaFoldDB" id="B6IEH8"/>
<dbReference type="InParanoid" id="B6IEH8"/>
<dbReference type="KEGG" id="cbr:CBG_27883"/>
<dbReference type="HOGENOM" id="CLU_2814730_0_0_1"/>
<sequence>MYRKIKNYSQIEPLRKLCVRLEDEKKRKQKTNERRGEEKYASINLDSISRLRSTQLLRRVNLDDETK</sequence>
<reference evidence="1 2" key="2">
    <citation type="journal article" date="2011" name="PLoS Genet.">
        <title>Caenorhabditis briggsae recombinant inbred line genotypes reveal inter-strain incompatibility and the evolution of recombination.</title>
        <authorList>
            <person name="Ross J.A."/>
            <person name="Koboldt D.C."/>
            <person name="Staisch J.E."/>
            <person name="Chamberlin H.M."/>
            <person name="Gupta B.P."/>
            <person name="Miller R.D."/>
            <person name="Baird S.E."/>
            <person name="Haag E.S."/>
        </authorList>
    </citation>
    <scope>NUCLEOTIDE SEQUENCE [LARGE SCALE GENOMIC DNA]</scope>
    <source>
        <strain evidence="1 2">AF16</strain>
    </source>
</reference>
<reference evidence="1 2" key="1">
    <citation type="journal article" date="2003" name="PLoS Biol.">
        <title>The genome sequence of Caenorhabditis briggsae: a platform for comparative genomics.</title>
        <authorList>
            <person name="Stein L.D."/>
            <person name="Bao Z."/>
            <person name="Blasiar D."/>
            <person name="Blumenthal T."/>
            <person name="Brent M.R."/>
            <person name="Chen N."/>
            <person name="Chinwalla A."/>
            <person name="Clarke L."/>
            <person name="Clee C."/>
            <person name="Coghlan A."/>
            <person name="Coulson A."/>
            <person name="D'Eustachio P."/>
            <person name="Fitch D.H."/>
            <person name="Fulton L.A."/>
            <person name="Fulton R.E."/>
            <person name="Griffiths-Jones S."/>
            <person name="Harris T.W."/>
            <person name="Hillier L.W."/>
            <person name="Kamath R."/>
            <person name="Kuwabara P.E."/>
            <person name="Mardis E.R."/>
            <person name="Marra M.A."/>
            <person name="Miner T.L."/>
            <person name="Minx P."/>
            <person name="Mullikin J.C."/>
            <person name="Plumb R.W."/>
            <person name="Rogers J."/>
            <person name="Schein J.E."/>
            <person name="Sohrmann M."/>
            <person name="Spieth J."/>
            <person name="Stajich J.E."/>
            <person name="Wei C."/>
            <person name="Willey D."/>
            <person name="Wilson R.K."/>
            <person name="Durbin R."/>
            <person name="Waterston R.H."/>
        </authorList>
    </citation>
    <scope>NUCLEOTIDE SEQUENCE [LARGE SCALE GENOMIC DNA]</scope>
    <source>
        <strain evidence="1 2">AF16</strain>
    </source>
</reference>
<keyword evidence="2" id="KW-1185">Reference proteome</keyword>
<evidence type="ECO:0000313" key="1">
    <source>
        <dbReference type="EMBL" id="CAR98308.1"/>
    </source>
</evidence>
<accession>B6IEH8</accession>
<dbReference type="Proteomes" id="UP000008549">
    <property type="component" value="Unassembled WGS sequence"/>
</dbReference>